<evidence type="ECO:0008006" key="4">
    <source>
        <dbReference type="Google" id="ProtNLM"/>
    </source>
</evidence>
<dbReference type="Proteomes" id="UP000295215">
    <property type="component" value="Unassembled WGS sequence"/>
</dbReference>
<reference evidence="2 3" key="1">
    <citation type="submission" date="2019-03" db="EMBL/GenBank/DDBJ databases">
        <title>Genomic Encyclopedia of Archaeal and Bacterial Type Strains, Phase II (KMG-II): from individual species to whole genera.</title>
        <authorList>
            <person name="Goeker M."/>
        </authorList>
    </citation>
    <scope>NUCLEOTIDE SEQUENCE [LARGE SCALE GENOMIC DNA]</scope>
    <source>
        <strain evidence="2 3">DSM 28213</strain>
    </source>
</reference>
<gene>
    <name evidence="2" type="ORF">C8P70_12646</name>
</gene>
<organism evidence="2 3">
    <name type="scientific">Myroides indicus</name>
    <dbReference type="NCBI Taxonomy" id="1323422"/>
    <lineage>
        <taxon>Bacteria</taxon>
        <taxon>Pseudomonadati</taxon>
        <taxon>Bacteroidota</taxon>
        <taxon>Flavobacteriia</taxon>
        <taxon>Flavobacteriales</taxon>
        <taxon>Flavobacteriaceae</taxon>
        <taxon>Myroides</taxon>
    </lineage>
</organism>
<feature type="signal peptide" evidence="1">
    <location>
        <begin position="1"/>
        <end position="21"/>
    </location>
</feature>
<keyword evidence="1" id="KW-0732">Signal</keyword>
<evidence type="ECO:0000313" key="2">
    <source>
        <dbReference type="EMBL" id="TDS54010.1"/>
    </source>
</evidence>
<proteinExistence type="predicted"/>
<evidence type="ECO:0000313" key="3">
    <source>
        <dbReference type="Proteomes" id="UP000295215"/>
    </source>
</evidence>
<protein>
    <recommendedName>
        <fullName evidence="4">Outer membrane beta-barrel protein</fullName>
    </recommendedName>
</protein>
<dbReference type="EMBL" id="SOAG01000026">
    <property type="protein sequence ID" value="TDS54010.1"/>
    <property type="molecule type" value="Genomic_DNA"/>
</dbReference>
<comment type="caution">
    <text evidence="2">The sequence shown here is derived from an EMBL/GenBank/DDBJ whole genome shotgun (WGS) entry which is preliminary data.</text>
</comment>
<sequence>MLSYKNLYHFLFLFCALALTAQEKSQLYKTAEWNMIQDTLYLPDVALNNTFFEIRDKQQNLIPPSDYIIDFDTKKVYLNTVKTDSVLLVRYLELPPFLSQSYSYYSQDRIVPNEAGQQIYKHSSAYATTFTPFDGLNTAGSLSRGITVGNNQNAVTSSNLDLQITGKLSDKVSIRASIQDSNLPLQYGGYSQKINEFDQIFMELFSDKWSIRAGDIFLENRQSRFLNFNKKVQGLSTRFIFGDEGNKTTVEVAGALARGQYARSNFKGQEGNQGPYKLKGSNNELYILIVAGSEKVYVNGIALQRGEENDYVIDYNSGEIRFTTLFPITSEMRISVEYQYTDRNYTRFVGYGNITHERENWSIGGSIFTESDLKNQPLQQNLTEEQVDVLKKAGNNSEKMVAPSAYPETYSENKILYKKVFGDDSNFYFEFSNNPEDELYSVSFSMVGTNNGDYILETTDAIGKIYKYVEPVNNLPQGNYAPVIRLIAPIRNTIATLQGKYNPDEKTEIQIEAAFSNHDENLFSDLDQEQNNGWATEFKGKQRLWTAEQFTVNFFTEFQFIHCNFKSLENLFSIEFDRDWNLIYSEGNQSLITGGFQTIITNKGNLTYQIEKLIYGENFSGYRHRLFGEYNDSVWNMLTQNSIMKSESNLLESRFNKSATEIRYSFGKNWIGTGINFEENKETERSTGLFSALSHRFTEYKTFVGRGDSLGIFAEIGYIYRINDSLQNNQLSKVSTANTFYLKSQIIKNQNRELSIYLNHRTLSFTDNNLSKEKTINSRLLYSDRFFNGFLQSNTLFETTSGTIAQQEFTYIEVEPGQGQYMWIDYNNNGIQELEEFELAPYPDLAKYVRLYLPNQIFIPTHQNKLSQTLALNAAIWQNESGFKKFLSHFYNQTSYLIDRKDYRKNGKINFNPFQRSEEDLAGINENFRNNIYYNRGKQKHSTTYSYITSRTKNLLSFGSTENKIHTHQISYNHLIKKTWLLTLLAKTSQQKTTSNNYMSKNYTLDINGYEPRLSYLFASNASLDFFYEFQEKKNIKADFENLKQHRLGLSFLYTAAQKFSINGEVSFYQNNFSGNAFSPVGYQMLEGLQPGKNMTWRVMLQKNITQYLDLSVNYQGRGNETTSTIHTGNIQLRAFF</sequence>
<name>A0A4R7EXS0_9FLAO</name>
<accession>A0A4R7EXS0</accession>
<feature type="chain" id="PRO_5020845483" description="Outer membrane beta-barrel protein" evidence="1">
    <location>
        <begin position="22"/>
        <end position="1137"/>
    </location>
</feature>
<dbReference type="AlphaFoldDB" id="A0A4R7EXS0"/>
<evidence type="ECO:0000256" key="1">
    <source>
        <dbReference type="SAM" id="SignalP"/>
    </source>
</evidence>
<keyword evidence="3" id="KW-1185">Reference proteome</keyword>
<dbReference type="OrthoDB" id="9815802at2"/>